<reference evidence="1 2" key="1">
    <citation type="submission" date="2017-05" db="EMBL/GenBank/DDBJ databases">
        <title>Polynucleobacter sp. MWH-K35W1 isolated from the permanently anoxic monimolimnion of a meromictic lake.</title>
        <authorList>
            <person name="Hahn M.W."/>
        </authorList>
    </citation>
    <scope>NUCLEOTIDE SEQUENCE [LARGE SCALE GENOMIC DNA]</scope>
    <source>
        <strain evidence="1 2">MWH-K35W1</strain>
    </source>
</reference>
<dbReference type="RefSeq" id="WP_088527578.1">
    <property type="nucleotide sequence ID" value="NZ_NGUO01000010.1"/>
</dbReference>
<organism evidence="1 2">
    <name type="scientific">Polynucleobacter aenigmaticus</name>
    <dbReference type="NCBI Taxonomy" id="1743164"/>
    <lineage>
        <taxon>Bacteria</taxon>
        <taxon>Pseudomonadati</taxon>
        <taxon>Pseudomonadota</taxon>
        <taxon>Betaproteobacteria</taxon>
        <taxon>Burkholderiales</taxon>
        <taxon>Burkholderiaceae</taxon>
        <taxon>Polynucleobacter</taxon>
    </lineage>
</organism>
<comment type="caution">
    <text evidence="1">The sequence shown here is derived from an EMBL/GenBank/DDBJ whole genome shotgun (WGS) entry which is preliminary data.</text>
</comment>
<keyword evidence="2" id="KW-1185">Reference proteome</keyword>
<proteinExistence type="predicted"/>
<sequence>MTPIEIEQSKAIDSLKDLVGGAEAYSELITWAKDGLKEVEINSFNNSVGSSNPKVSQLAIAGLLARFVLANGRPPYLTTGNAPPVDVYVTKEEITRAMRDPRYAKDSVYRNAVIEKVQRS</sequence>
<dbReference type="AlphaFoldDB" id="A0A254Q3N8"/>
<dbReference type="EMBL" id="NGUO01000010">
    <property type="protein sequence ID" value="OWS71461.1"/>
    <property type="molecule type" value="Genomic_DNA"/>
</dbReference>
<gene>
    <name evidence="1" type="ORF">CBI30_06895</name>
</gene>
<name>A0A254Q3N8_9BURK</name>
<evidence type="ECO:0000313" key="2">
    <source>
        <dbReference type="Proteomes" id="UP000198104"/>
    </source>
</evidence>
<dbReference type="Proteomes" id="UP000198104">
    <property type="component" value="Unassembled WGS sequence"/>
</dbReference>
<evidence type="ECO:0000313" key="1">
    <source>
        <dbReference type="EMBL" id="OWS71461.1"/>
    </source>
</evidence>
<dbReference type="OrthoDB" id="9155168at2"/>
<protein>
    <submittedName>
        <fullName evidence="1">Uncharacterized protein</fullName>
    </submittedName>
</protein>
<accession>A0A254Q3N8</accession>